<feature type="compositionally biased region" description="Low complexity" evidence="1">
    <location>
        <begin position="33"/>
        <end position="48"/>
    </location>
</feature>
<feature type="region of interest" description="Disordered" evidence="1">
    <location>
        <begin position="25"/>
        <end position="53"/>
    </location>
</feature>
<gene>
    <name evidence="2" type="ORF">CKAN_01640100</name>
</gene>
<evidence type="ECO:0000256" key="1">
    <source>
        <dbReference type="SAM" id="MobiDB-lite"/>
    </source>
</evidence>
<protein>
    <submittedName>
        <fullName evidence="2">Protein NUCLEAR FUSION DEFECTIVE 6, chloroplastic/mitochondrial isoform X1</fullName>
    </submittedName>
</protein>
<dbReference type="InterPro" id="IPR043459">
    <property type="entry name" value="NFD6/NOXY2-like"/>
</dbReference>
<sequence>MASTCNRLLSRTSLSSLSAAVKSKIRTPPLHGSPSSTSTVSGSRATSSAPPRRFSSISRCPAALGCVQSLLPLHSTVAAARLTSCLSSSSRNCHALTQGTLCRTSPGL</sequence>
<accession>A0A3S3PBX8</accession>
<reference evidence="2 3" key="1">
    <citation type="journal article" date="2019" name="Nat. Plants">
        <title>Stout camphor tree genome fills gaps in understanding of flowering plant genome evolution.</title>
        <authorList>
            <person name="Chaw S.M."/>
            <person name="Liu Y.C."/>
            <person name="Wu Y.W."/>
            <person name="Wang H.Y."/>
            <person name="Lin C.I."/>
            <person name="Wu C.S."/>
            <person name="Ke H.M."/>
            <person name="Chang L.Y."/>
            <person name="Hsu C.Y."/>
            <person name="Yang H.T."/>
            <person name="Sudianto E."/>
            <person name="Hsu M.H."/>
            <person name="Wu K.P."/>
            <person name="Wang L.N."/>
            <person name="Leebens-Mack J.H."/>
            <person name="Tsai I.J."/>
        </authorList>
    </citation>
    <scope>NUCLEOTIDE SEQUENCE [LARGE SCALE GENOMIC DNA]</scope>
    <source>
        <strain evidence="3">cv. Chaw 1501</strain>
        <tissue evidence="2">Young leaves</tissue>
    </source>
</reference>
<dbReference type="AlphaFoldDB" id="A0A3S3PBX8"/>
<dbReference type="OrthoDB" id="1937908at2759"/>
<keyword evidence="3" id="KW-1185">Reference proteome</keyword>
<dbReference type="EMBL" id="QPKB01000006">
    <property type="protein sequence ID" value="RWR87459.1"/>
    <property type="molecule type" value="Genomic_DNA"/>
</dbReference>
<name>A0A3S3PBX8_9MAGN</name>
<proteinExistence type="predicted"/>
<dbReference type="PANTHER" id="PTHR33156">
    <property type="entry name" value="OS02G0230000 PROTEIN"/>
    <property type="match status" value="1"/>
</dbReference>
<evidence type="ECO:0000313" key="3">
    <source>
        <dbReference type="Proteomes" id="UP000283530"/>
    </source>
</evidence>
<evidence type="ECO:0000313" key="2">
    <source>
        <dbReference type="EMBL" id="RWR87459.1"/>
    </source>
</evidence>
<dbReference type="GO" id="GO:0005739">
    <property type="term" value="C:mitochondrion"/>
    <property type="evidence" value="ECO:0007669"/>
    <property type="project" value="TreeGrafter"/>
</dbReference>
<dbReference type="PANTHER" id="PTHR33156:SF9">
    <property type="entry name" value="PROTEIN NUCLEAR FUSION DEFECTIVE 6, CHLOROPLASTIC_MITOCHONDRIAL"/>
    <property type="match status" value="1"/>
</dbReference>
<dbReference type="Proteomes" id="UP000283530">
    <property type="component" value="Unassembled WGS sequence"/>
</dbReference>
<organism evidence="2 3">
    <name type="scientific">Cinnamomum micranthum f. kanehirae</name>
    <dbReference type="NCBI Taxonomy" id="337451"/>
    <lineage>
        <taxon>Eukaryota</taxon>
        <taxon>Viridiplantae</taxon>
        <taxon>Streptophyta</taxon>
        <taxon>Embryophyta</taxon>
        <taxon>Tracheophyta</taxon>
        <taxon>Spermatophyta</taxon>
        <taxon>Magnoliopsida</taxon>
        <taxon>Magnoliidae</taxon>
        <taxon>Laurales</taxon>
        <taxon>Lauraceae</taxon>
        <taxon>Cinnamomum</taxon>
    </lineage>
</organism>
<comment type="caution">
    <text evidence="2">The sequence shown here is derived from an EMBL/GenBank/DDBJ whole genome shotgun (WGS) entry which is preliminary data.</text>
</comment>